<dbReference type="KEGG" id="phe:Phep_3689"/>
<dbReference type="STRING" id="485917.Phep_3689"/>
<protein>
    <submittedName>
        <fullName evidence="1">Uncharacterized protein</fullName>
    </submittedName>
</protein>
<reference evidence="1 2" key="1">
    <citation type="journal article" date="2009" name="Stand. Genomic Sci.">
        <title>Complete genome sequence of Pedobacter heparinus type strain (HIM 762-3).</title>
        <authorList>
            <person name="Han C."/>
            <person name="Spring S."/>
            <person name="Lapidus A."/>
            <person name="Del Rio T.G."/>
            <person name="Tice H."/>
            <person name="Copeland A."/>
            <person name="Cheng J.F."/>
            <person name="Lucas S."/>
            <person name="Chen F."/>
            <person name="Nolan M."/>
            <person name="Bruce D."/>
            <person name="Goodwin L."/>
            <person name="Pitluck S."/>
            <person name="Ivanova N."/>
            <person name="Mavromatis K."/>
            <person name="Mikhailova N."/>
            <person name="Pati A."/>
            <person name="Chen A."/>
            <person name="Palaniappan K."/>
            <person name="Land M."/>
            <person name="Hauser L."/>
            <person name="Chang Y.J."/>
            <person name="Jeffries C.C."/>
            <person name="Saunders E."/>
            <person name="Chertkov O."/>
            <person name="Brettin T."/>
            <person name="Goker M."/>
            <person name="Rohde M."/>
            <person name="Bristow J."/>
            <person name="Eisen J.A."/>
            <person name="Markowitz V."/>
            <person name="Hugenholtz P."/>
            <person name="Kyrpides N.C."/>
            <person name="Klenk H.P."/>
            <person name="Detter J.C."/>
        </authorList>
    </citation>
    <scope>NUCLEOTIDE SEQUENCE [LARGE SCALE GENOMIC DNA]</scope>
    <source>
        <strain evidence="2">ATCC 13125 / DSM 2366 / CIP 104194 / JCM 7457 / NBRC 12017 / NCIMB 9290 / NRRL B-14731 / HIM 762-3</strain>
    </source>
</reference>
<dbReference type="Proteomes" id="UP000000852">
    <property type="component" value="Chromosome"/>
</dbReference>
<evidence type="ECO:0000313" key="1">
    <source>
        <dbReference type="EMBL" id="ACU05880.1"/>
    </source>
</evidence>
<organism evidence="1 2">
    <name type="scientific">Pedobacter heparinus (strain ATCC 13125 / DSM 2366 / CIP 104194 / JCM 7457 / NBRC 12017 / NCIMB 9290 / NRRL B-14731 / HIM 762-3)</name>
    <dbReference type="NCBI Taxonomy" id="485917"/>
    <lineage>
        <taxon>Bacteria</taxon>
        <taxon>Pseudomonadati</taxon>
        <taxon>Bacteroidota</taxon>
        <taxon>Sphingobacteriia</taxon>
        <taxon>Sphingobacteriales</taxon>
        <taxon>Sphingobacteriaceae</taxon>
        <taxon>Pedobacter</taxon>
    </lineage>
</organism>
<accession>C6XU87</accession>
<evidence type="ECO:0000313" key="2">
    <source>
        <dbReference type="Proteomes" id="UP000000852"/>
    </source>
</evidence>
<dbReference type="HOGENOM" id="CLU_2937523_0_0_10"/>
<sequence>MKRFLFMVAMVLTLSACDNTKMQLRAPAKDEASASTAVAKTDTVKTDTVGTDTITAVGKP</sequence>
<name>C6XU87_PEDHD</name>
<dbReference type="EMBL" id="CP001681">
    <property type="protein sequence ID" value="ACU05880.1"/>
    <property type="molecule type" value="Genomic_DNA"/>
</dbReference>
<keyword evidence="2" id="KW-1185">Reference proteome</keyword>
<gene>
    <name evidence="1" type="ordered locus">Phep_3689</name>
</gene>
<proteinExistence type="predicted"/>
<dbReference type="PROSITE" id="PS51257">
    <property type="entry name" value="PROKAR_LIPOPROTEIN"/>
    <property type="match status" value="1"/>
</dbReference>
<dbReference type="RefSeq" id="WP_015809489.1">
    <property type="nucleotide sequence ID" value="NC_013061.1"/>
</dbReference>
<dbReference type="AlphaFoldDB" id="C6XU87"/>